<dbReference type="HOGENOM" id="CLU_2980450_0_0_1"/>
<organism evidence="1 2">
    <name type="scientific">Sclerotinia sclerotiorum (strain ATCC 18683 / 1980 / Ss-1)</name>
    <name type="common">White mold</name>
    <name type="synonym">Whetzelinia sclerotiorum</name>
    <dbReference type="NCBI Taxonomy" id="665079"/>
    <lineage>
        <taxon>Eukaryota</taxon>
        <taxon>Fungi</taxon>
        <taxon>Dikarya</taxon>
        <taxon>Ascomycota</taxon>
        <taxon>Pezizomycotina</taxon>
        <taxon>Leotiomycetes</taxon>
        <taxon>Helotiales</taxon>
        <taxon>Sclerotiniaceae</taxon>
        <taxon>Sclerotinia</taxon>
    </lineage>
</organism>
<reference evidence="2" key="1">
    <citation type="journal article" date="2011" name="PLoS Genet.">
        <title>Genomic analysis of the necrotrophic fungal pathogens Sclerotinia sclerotiorum and Botrytis cinerea.</title>
        <authorList>
            <person name="Amselem J."/>
            <person name="Cuomo C.A."/>
            <person name="van Kan J.A."/>
            <person name="Viaud M."/>
            <person name="Benito E.P."/>
            <person name="Couloux A."/>
            <person name="Coutinho P.M."/>
            <person name="de Vries R.P."/>
            <person name="Dyer P.S."/>
            <person name="Fillinger S."/>
            <person name="Fournier E."/>
            <person name="Gout L."/>
            <person name="Hahn M."/>
            <person name="Kohn L."/>
            <person name="Lapalu N."/>
            <person name="Plummer K.M."/>
            <person name="Pradier J.M."/>
            <person name="Quevillon E."/>
            <person name="Sharon A."/>
            <person name="Simon A."/>
            <person name="ten Have A."/>
            <person name="Tudzynski B."/>
            <person name="Tudzynski P."/>
            <person name="Wincker P."/>
            <person name="Andrew M."/>
            <person name="Anthouard V."/>
            <person name="Beever R.E."/>
            <person name="Beffa R."/>
            <person name="Benoit I."/>
            <person name="Bouzid O."/>
            <person name="Brault B."/>
            <person name="Chen Z."/>
            <person name="Choquer M."/>
            <person name="Collemare J."/>
            <person name="Cotton P."/>
            <person name="Danchin E.G."/>
            <person name="Da Silva C."/>
            <person name="Gautier A."/>
            <person name="Giraud C."/>
            <person name="Giraud T."/>
            <person name="Gonzalez C."/>
            <person name="Grossetete S."/>
            <person name="Guldener U."/>
            <person name="Henrissat B."/>
            <person name="Howlett B.J."/>
            <person name="Kodira C."/>
            <person name="Kretschmer M."/>
            <person name="Lappartient A."/>
            <person name="Leroch M."/>
            <person name="Levis C."/>
            <person name="Mauceli E."/>
            <person name="Neuveglise C."/>
            <person name="Oeser B."/>
            <person name="Pearson M."/>
            <person name="Poulain J."/>
            <person name="Poussereau N."/>
            <person name="Quesneville H."/>
            <person name="Rascle C."/>
            <person name="Schumacher J."/>
            <person name="Segurens B."/>
            <person name="Sexton A."/>
            <person name="Silva E."/>
            <person name="Sirven C."/>
            <person name="Soanes D.M."/>
            <person name="Talbot N.J."/>
            <person name="Templeton M."/>
            <person name="Yandava C."/>
            <person name="Yarden O."/>
            <person name="Zeng Q."/>
            <person name="Rollins J.A."/>
            <person name="Lebrun M.H."/>
            <person name="Dickman M."/>
        </authorList>
    </citation>
    <scope>NUCLEOTIDE SEQUENCE [LARGE SCALE GENOMIC DNA]</scope>
    <source>
        <strain evidence="2">ATCC 18683 / 1980 / Ss-1</strain>
    </source>
</reference>
<keyword evidence="2" id="KW-1185">Reference proteome</keyword>
<dbReference type="RefSeq" id="XP_001595574.1">
    <property type="nucleotide sequence ID" value="XM_001595524.1"/>
</dbReference>
<evidence type="ECO:0000313" key="2">
    <source>
        <dbReference type="Proteomes" id="UP000001312"/>
    </source>
</evidence>
<dbReference type="Proteomes" id="UP000001312">
    <property type="component" value="Unassembled WGS sequence"/>
</dbReference>
<dbReference type="AlphaFoldDB" id="A7EEC3"/>
<accession>A7EEC3</accession>
<name>A7EEC3_SCLS1</name>
<dbReference type="GeneID" id="5491980"/>
<gene>
    <name evidence="1" type="ORF">SS1G_03663</name>
</gene>
<dbReference type="EMBL" id="CH476624">
    <property type="protein sequence ID" value="EDO01189.1"/>
    <property type="molecule type" value="Genomic_DNA"/>
</dbReference>
<dbReference type="KEGG" id="ssl:SS1G_03663"/>
<sequence>MTISSEKKFLLFSGRPNRFRRVRSRASKKCKGAAGKRSTLGCSGVSGHLHYEKSAMPR</sequence>
<proteinExistence type="predicted"/>
<dbReference type="InParanoid" id="A7EEC3"/>
<protein>
    <submittedName>
        <fullName evidence="1">Uncharacterized protein</fullName>
    </submittedName>
</protein>
<evidence type="ECO:0000313" key="1">
    <source>
        <dbReference type="EMBL" id="EDO01189.1"/>
    </source>
</evidence>